<evidence type="ECO:0000313" key="1">
    <source>
        <dbReference type="EMBL" id="OPX42382.1"/>
    </source>
</evidence>
<protein>
    <recommendedName>
        <fullName evidence="3">SatD family (SatD)</fullName>
    </recommendedName>
</protein>
<dbReference type="STRING" id="48256.CLHUN_36790"/>
<name>A0A1V4SEP5_RUMHU</name>
<evidence type="ECO:0000313" key="2">
    <source>
        <dbReference type="Proteomes" id="UP000191554"/>
    </source>
</evidence>
<dbReference type="RefSeq" id="WP_080066088.1">
    <property type="nucleotide sequence ID" value="NZ_MZGX01000029.1"/>
</dbReference>
<dbReference type="AlphaFoldDB" id="A0A1V4SEP5"/>
<accession>A0A1V4SEP5</accession>
<keyword evidence="2" id="KW-1185">Reference proteome</keyword>
<dbReference type="Proteomes" id="UP000191554">
    <property type="component" value="Unassembled WGS sequence"/>
</dbReference>
<dbReference type="OrthoDB" id="3197351at2"/>
<organism evidence="1 2">
    <name type="scientific">Ruminiclostridium hungatei</name>
    <name type="common">Clostridium hungatei</name>
    <dbReference type="NCBI Taxonomy" id="48256"/>
    <lineage>
        <taxon>Bacteria</taxon>
        <taxon>Bacillati</taxon>
        <taxon>Bacillota</taxon>
        <taxon>Clostridia</taxon>
        <taxon>Eubacteriales</taxon>
        <taxon>Oscillospiraceae</taxon>
        <taxon>Ruminiclostridium</taxon>
    </lineage>
</organism>
<comment type="caution">
    <text evidence="1">The sequence shown here is derived from an EMBL/GenBank/DDBJ whole genome shotgun (WGS) entry which is preliminary data.</text>
</comment>
<dbReference type="Pfam" id="PF16264">
    <property type="entry name" value="SatD"/>
    <property type="match status" value="1"/>
</dbReference>
<proteinExistence type="predicted"/>
<dbReference type="InterPro" id="IPR032580">
    <property type="entry name" value="SatD"/>
</dbReference>
<reference evidence="1 2" key="1">
    <citation type="submission" date="2017-03" db="EMBL/GenBank/DDBJ databases">
        <title>Genome sequence of Clostridium hungatei DSM 14427.</title>
        <authorList>
            <person name="Poehlein A."/>
            <person name="Daniel R."/>
        </authorList>
    </citation>
    <scope>NUCLEOTIDE SEQUENCE [LARGE SCALE GENOMIC DNA]</scope>
    <source>
        <strain evidence="1 2">DSM 14427</strain>
    </source>
</reference>
<evidence type="ECO:0008006" key="3">
    <source>
        <dbReference type="Google" id="ProtNLM"/>
    </source>
</evidence>
<sequence>MYFAVIGDIKNSRKIDERYQLQERLEQILQEVNSEFDNYIAAKFIVTLGDEFQGLLNSTQPILRIVEKIMLEMHPVKLRFGIGFGDISTKINREMAIGADGSAYHHARRMINEIKKSQSSRNGDQASIKIWADGNENIVKLANNTFSLWSGIQEKWTQKQVRLILEMADCRNNQREAARRLGIAQSTVQRGLKSSGYYSYLHTRVVLEEVLVSEWG</sequence>
<dbReference type="EMBL" id="MZGX01000029">
    <property type="protein sequence ID" value="OPX42382.1"/>
    <property type="molecule type" value="Genomic_DNA"/>
</dbReference>
<gene>
    <name evidence="1" type="ORF">CLHUN_36790</name>
</gene>